<evidence type="ECO:0000256" key="5">
    <source>
        <dbReference type="ARBA" id="ARBA00023186"/>
    </source>
</evidence>
<feature type="transmembrane region" description="Helical" evidence="7">
    <location>
        <begin position="420"/>
        <end position="441"/>
    </location>
</feature>
<dbReference type="RefSeq" id="WP_102724032.1">
    <property type="nucleotide sequence ID" value="NZ_PNHG01000008.1"/>
</dbReference>
<dbReference type="Gene3D" id="3.90.640.10">
    <property type="entry name" value="Actin, Chain A, domain 4"/>
    <property type="match status" value="1"/>
</dbReference>
<comment type="similarity">
    <text evidence="1">Belongs to the heat shock protein 70 family.</text>
</comment>
<keyword evidence="5" id="KW-0143">Chaperone</keyword>
<dbReference type="InterPro" id="IPR018181">
    <property type="entry name" value="Heat_shock_70_CS"/>
</dbReference>
<keyword evidence="2" id="KW-0547">Nucleotide-binding</keyword>
<dbReference type="PRINTS" id="PR00301">
    <property type="entry name" value="HEATSHOCK70"/>
</dbReference>
<dbReference type="GO" id="GO:0140662">
    <property type="term" value="F:ATP-dependent protein folding chaperone"/>
    <property type="evidence" value="ECO:0007669"/>
    <property type="project" value="InterPro"/>
</dbReference>
<feature type="region of interest" description="Disordered" evidence="6">
    <location>
        <begin position="444"/>
        <end position="477"/>
    </location>
</feature>
<evidence type="ECO:0000256" key="1">
    <source>
        <dbReference type="ARBA" id="ARBA00007381"/>
    </source>
</evidence>
<evidence type="ECO:0000256" key="2">
    <source>
        <dbReference type="ARBA" id="ARBA00022741"/>
    </source>
</evidence>
<sequence length="619" mass="66419">MSNDWILSIDFGTSNTAAAHTNPTRGGVEAVNLSHDRMTMTSSVYIETPDQVDTGDVALNKAEDNPDGFLAAPKRVVPQQVFQINGYDVPASTPVAAILDSVVKRASREHNNQRPSELVLTHPEAWSDAEVKVLLDAAEKLGLNATTIRTVSEPKAAAQYYSTNSPLEPGDKIAVFDFGGGTLDVAALQVQPDGSFHIIAARGDNTLGGKSFDAFIRRWVDQQLEDDHPEHLEYLRRRAPLSDRHAVEDSIRRAKELLSEHPTATISVPGDGETIRLQLTRSEFEEIIRHPVQRAVDLARATLVDAGISNPHDLKALYLTGGSSRVPLVQEEIKALGPVATLDDPKMVVAQGAISAVGPIVTGLHTAAAPTPQQSIHRQAASQQPTTSQQRPMTAPISAYQSQSQSPDTTAPAKKSKIKLIIITVGTLLAIAALVVAIVMFNKPSSSEKPNEEPKTTAATETTGETQPTNKATAEQSGEDVFNALPESINTETAACHRRTATLSPLTGTSISCEVALNGNNVQYFKPTSPYNSPNITFAHNNDDGAREKALIEQGHYNNNSDASPVNGDNGNAAAIATKDNDASASLHYANAETGLVIESRDFASPEKAVEWLEYHNLL</sequence>
<dbReference type="PANTHER" id="PTHR42749">
    <property type="entry name" value="CELL SHAPE-DETERMINING PROTEIN MREB"/>
    <property type="match status" value="1"/>
</dbReference>
<feature type="compositionally biased region" description="Low complexity" evidence="6">
    <location>
        <begin position="456"/>
        <end position="471"/>
    </location>
</feature>
<evidence type="ECO:0000256" key="6">
    <source>
        <dbReference type="SAM" id="MobiDB-lite"/>
    </source>
</evidence>
<dbReference type="AlphaFoldDB" id="A0A2N6T4K1"/>
<evidence type="ECO:0000256" key="4">
    <source>
        <dbReference type="ARBA" id="ARBA00023016"/>
    </source>
</evidence>
<dbReference type="GO" id="GO:0005524">
    <property type="term" value="F:ATP binding"/>
    <property type="evidence" value="ECO:0007669"/>
    <property type="project" value="UniProtKB-KW"/>
</dbReference>
<keyword evidence="3" id="KW-0067">ATP-binding</keyword>
<dbReference type="SUPFAM" id="SSF53067">
    <property type="entry name" value="Actin-like ATPase domain"/>
    <property type="match status" value="2"/>
</dbReference>
<feature type="compositionally biased region" description="Low complexity" evidence="6">
    <location>
        <begin position="378"/>
        <end position="392"/>
    </location>
</feature>
<keyword evidence="9" id="KW-1185">Reference proteome</keyword>
<dbReference type="EMBL" id="PNHG01000008">
    <property type="protein sequence ID" value="PMC64240.1"/>
    <property type="molecule type" value="Genomic_DNA"/>
</dbReference>
<evidence type="ECO:0000313" key="9">
    <source>
        <dbReference type="Proteomes" id="UP000235836"/>
    </source>
</evidence>
<feature type="region of interest" description="Disordered" evidence="6">
    <location>
        <begin position="369"/>
        <end position="413"/>
    </location>
</feature>
<dbReference type="InterPro" id="IPR043129">
    <property type="entry name" value="ATPase_NBD"/>
</dbReference>
<feature type="compositionally biased region" description="Polar residues" evidence="6">
    <location>
        <begin position="399"/>
        <end position="409"/>
    </location>
</feature>
<dbReference type="Gene3D" id="3.30.420.40">
    <property type="match status" value="2"/>
</dbReference>
<evidence type="ECO:0000313" key="8">
    <source>
        <dbReference type="EMBL" id="PMC64240.1"/>
    </source>
</evidence>
<keyword evidence="4" id="KW-0346">Stress response</keyword>
<evidence type="ECO:0000256" key="3">
    <source>
        <dbReference type="ARBA" id="ARBA00022840"/>
    </source>
</evidence>
<gene>
    <name evidence="8" type="ORF">CJ203_06685</name>
</gene>
<organism evidence="8 9">
    <name type="scientific">Corynebacterium tuscaniense</name>
    <dbReference type="NCBI Taxonomy" id="302449"/>
    <lineage>
        <taxon>Bacteria</taxon>
        <taxon>Bacillati</taxon>
        <taxon>Actinomycetota</taxon>
        <taxon>Actinomycetes</taxon>
        <taxon>Mycobacteriales</taxon>
        <taxon>Corynebacteriaceae</taxon>
        <taxon>Corynebacterium</taxon>
    </lineage>
</organism>
<dbReference type="InterPro" id="IPR013126">
    <property type="entry name" value="Hsp_70_fam"/>
</dbReference>
<proteinExistence type="inferred from homology"/>
<dbReference type="PROSITE" id="PS01036">
    <property type="entry name" value="HSP70_3"/>
    <property type="match status" value="1"/>
</dbReference>
<dbReference type="Proteomes" id="UP000235836">
    <property type="component" value="Unassembled WGS sequence"/>
</dbReference>
<reference evidence="8 9" key="1">
    <citation type="submission" date="2017-09" db="EMBL/GenBank/DDBJ databases">
        <title>Bacterial strain isolated from the female urinary microbiota.</title>
        <authorList>
            <person name="Thomas-White K."/>
            <person name="Kumar N."/>
            <person name="Forster S."/>
            <person name="Putonti C."/>
            <person name="Lawley T."/>
            <person name="Wolfe A.J."/>
        </authorList>
    </citation>
    <scope>NUCLEOTIDE SEQUENCE [LARGE SCALE GENOMIC DNA]</scope>
    <source>
        <strain evidence="8 9">UMB0792</strain>
    </source>
</reference>
<dbReference type="Pfam" id="PF00012">
    <property type="entry name" value="HSP70"/>
    <property type="match status" value="1"/>
</dbReference>
<accession>A0A2N6T4K1</accession>
<keyword evidence="7" id="KW-1133">Transmembrane helix</keyword>
<evidence type="ECO:0000256" key="7">
    <source>
        <dbReference type="SAM" id="Phobius"/>
    </source>
</evidence>
<protein>
    <submittedName>
        <fullName evidence="8">Molecular chaperone</fullName>
    </submittedName>
</protein>
<name>A0A2N6T4K1_9CORY</name>
<keyword evidence="7" id="KW-0812">Transmembrane</keyword>
<dbReference type="PANTHER" id="PTHR42749:SF1">
    <property type="entry name" value="CELL SHAPE-DETERMINING PROTEIN MREB"/>
    <property type="match status" value="1"/>
</dbReference>
<keyword evidence="7" id="KW-0472">Membrane</keyword>
<comment type="caution">
    <text evidence="8">The sequence shown here is derived from an EMBL/GenBank/DDBJ whole genome shotgun (WGS) entry which is preliminary data.</text>
</comment>